<dbReference type="PANTHER" id="PTHR31642:SF26">
    <property type="entry name" value="HXXXD-TYPE ACYL-TRANSFERASE FAMILY PROTEIN"/>
    <property type="match status" value="1"/>
</dbReference>
<dbReference type="Gene3D" id="3.30.559.10">
    <property type="entry name" value="Chloramphenicol acetyltransferase-like domain"/>
    <property type="match status" value="2"/>
</dbReference>
<dbReference type="Pfam" id="PF02458">
    <property type="entry name" value="Transferase"/>
    <property type="match status" value="1"/>
</dbReference>
<comment type="similarity">
    <text evidence="1">Belongs to the plant acyltransferase family.</text>
</comment>
<gene>
    <name evidence="2" type="ORF">C2S53_007832</name>
</gene>
<evidence type="ECO:0000313" key="2">
    <source>
        <dbReference type="EMBL" id="KAH6836766.1"/>
    </source>
</evidence>
<dbReference type="InterPro" id="IPR023213">
    <property type="entry name" value="CAT-like_dom_sf"/>
</dbReference>
<comment type="caution">
    <text evidence="2">The sequence shown here is derived from an EMBL/GenBank/DDBJ whole genome shotgun (WGS) entry which is preliminary data.</text>
</comment>
<protein>
    <recommendedName>
        <fullName evidence="4">Protein ECERIFERUM 26-like</fullName>
    </recommendedName>
</protein>
<accession>A0AAD4JNM4</accession>
<keyword evidence="3" id="KW-1185">Reference proteome</keyword>
<evidence type="ECO:0000313" key="3">
    <source>
        <dbReference type="Proteomes" id="UP001190926"/>
    </source>
</evidence>
<dbReference type="EMBL" id="SDAM02000019">
    <property type="protein sequence ID" value="KAH6836766.1"/>
    <property type="molecule type" value="Genomic_DNA"/>
</dbReference>
<proteinExistence type="inferred from homology"/>
<dbReference type="PANTHER" id="PTHR31642">
    <property type="entry name" value="TRICHOTHECENE 3-O-ACETYLTRANSFERASE"/>
    <property type="match status" value="1"/>
</dbReference>
<name>A0AAD4JNM4_PERFH</name>
<sequence>MAEVSFICKRTVISTKPVEPGKFSPLSGLDRIMEHNHLRLVFYYNLPMRRRPGELTKKLRESISEMLSAFPVVVGRLLRTPEGHWSIKCNDAGVRMVEAKVNGTVEEWLQNVDREKELKLVYWEEMSHKPYFWSTFYVQITEFECGGLAIGLSCTHMLSDPICATMLMKAWADTTLRGEITSPPLFLPLPSPTQGNNNKPNLNSINHYKSATQGSSALISEMKQATISLHFNEEMVRNCIAIAGAGLTPFEALTALFWTRISIIKGVQTGLADMCICLDTRQVLGLDRSFFGNCMMCKKVVQLQGDESGLNRVAEAAALIQEAVSRMERDEVMELIEWLEREKCKNPPLMNGANLVCVNLESVGSYSVVFEENAMPLRASYYIEPAGGAGQLVVLPAGGGGGGRVVAVTLPEHEAQKLLEDALIRQFAPTVIMGLNKKVS</sequence>
<reference evidence="2 3" key="1">
    <citation type="journal article" date="2021" name="Nat. Commun.">
        <title>Incipient diploidization of the medicinal plant Perilla within 10,000 years.</title>
        <authorList>
            <person name="Zhang Y."/>
            <person name="Shen Q."/>
            <person name="Leng L."/>
            <person name="Zhang D."/>
            <person name="Chen S."/>
            <person name="Shi Y."/>
            <person name="Ning Z."/>
            <person name="Chen S."/>
        </authorList>
    </citation>
    <scope>NUCLEOTIDE SEQUENCE [LARGE SCALE GENOMIC DNA]</scope>
    <source>
        <strain evidence="3">cv. PC099</strain>
    </source>
</reference>
<evidence type="ECO:0000256" key="1">
    <source>
        <dbReference type="ARBA" id="ARBA00009861"/>
    </source>
</evidence>
<organism evidence="2 3">
    <name type="scientific">Perilla frutescens var. hirtella</name>
    <name type="common">Perilla citriodora</name>
    <name type="synonym">Perilla setoyensis</name>
    <dbReference type="NCBI Taxonomy" id="608512"/>
    <lineage>
        <taxon>Eukaryota</taxon>
        <taxon>Viridiplantae</taxon>
        <taxon>Streptophyta</taxon>
        <taxon>Embryophyta</taxon>
        <taxon>Tracheophyta</taxon>
        <taxon>Spermatophyta</taxon>
        <taxon>Magnoliopsida</taxon>
        <taxon>eudicotyledons</taxon>
        <taxon>Gunneridae</taxon>
        <taxon>Pentapetalae</taxon>
        <taxon>asterids</taxon>
        <taxon>lamiids</taxon>
        <taxon>Lamiales</taxon>
        <taxon>Lamiaceae</taxon>
        <taxon>Nepetoideae</taxon>
        <taxon>Elsholtzieae</taxon>
        <taxon>Perilla</taxon>
    </lineage>
</organism>
<evidence type="ECO:0008006" key="4">
    <source>
        <dbReference type="Google" id="ProtNLM"/>
    </source>
</evidence>
<dbReference type="GO" id="GO:0016747">
    <property type="term" value="F:acyltransferase activity, transferring groups other than amino-acyl groups"/>
    <property type="evidence" value="ECO:0007669"/>
    <property type="project" value="TreeGrafter"/>
</dbReference>
<dbReference type="InterPro" id="IPR050317">
    <property type="entry name" value="Plant_Fungal_Acyltransferase"/>
</dbReference>
<dbReference type="Proteomes" id="UP001190926">
    <property type="component" value="Unassembled WGS sequence"/>
</dbReference>
<dbReference type="AlphaFoldDB" id="A0AAD4JNM4"/>